<evidence type="ECO:0000313" key="4">
    <source>
        <dbReference type="EMBL" id="TFK30884.1"/>
    </source>
</evidence>
<feature type="region of interest" description="Disordered" evidence="2">
    <location>
        <begin position="224"/>
        <end position="243"/>
    </location>
</feature>
<dbReference type="PANTHER" id="PTHR11842:SF10">
    <property type="entry name" value="MITOTIC SPINDLE ASSEMBLY CHECKPOINT PROTEIN MAD2B"/>
    <property type="match status" value="1"/>
</dbReference>
<dbReference type="InterPro" id="IPR036570">
    <property type="entry name" value="HORMA_dom_sf"/>
</dbReference>
<reference evidence="4 5" key="1">
    <citation type="journal article" date="2019" name="Nat. Ecol. Evol.">
        <title>Megaphylogeny resolves global patterns of mushroom evolution.</title>
        <authorList>
            <person name="Varga T."/>
            <person name="Krizsan K."/>
            <person name="Foldi C."/>
            <person name="Dima B."/>
            <person name="Sanchez-Garcia M."/>
            <person name="Sanchez-Ramirez S."/>
            <person name="Szollosi G.J."/>
            <person name="Szarkandi J.G."/>
            <person name="Papp V."/>
            <person name="Albert L."/>
            <person name="Andreopoulos W."/>
            <person name="Angelini C."/>
            <person name="Antonin V."/>
            <person name="Barry K.W."/>
            <person name="Bougher N.L."/>
            <person name="Buchanan P."/>
            <person name="Buyck B."/>
            <person name="Bense V."/>
            <person name="Catcheside P."/>
            <person name="Chovatia M."/>
            <person name="Cooper J."/>
            <person name="Damon W."/>
            <person name="Desjardin D."/>
            <person name="Finy P."/>
            <person name="Geml J."/>
            <person name="Haridas S."/>
            <person name="Hughes K."/>
            <person name="Justo A."/>
            <person name="Karasinski D."/>
            <person name="Kautmanova I."/>
            <person name="Kiss B."/>
            <person name="Kocsube S."/>
            <person name="Kotiranta H."/>
            <person name="LaButti K.M."/>
            <person name="Lechner B.E."/>
            <person name="Liimatainen K."/>
            <person name="Lipzen A."/>
            <person name="Lukacs Z."/>
            <person name="Mihaltcheva S."/>
            <person name="Morgado L.N."/>
            <person name="Niskanen T."/>
            <person name="Noordeloos M.E."/>
            <person name="Ohm R.A."/>
            <person name="Ortiz-Santana B."/>
            <person name="Ovrebo C."/>
            <person name="Racz N."/>
            <person name="Riley R."/>
            <person name="Savchenko A."/>
            <person name="Shiryaev A."/>
            <person name="Soop K."/>
            <person name="Spirin V."/>
            <person name="Szebenyi C."/>
            <person name="Tomsovsky M."/>
            <person name="Tulloss R.E."/>
            <person name="Uehling J."/>
            <person name="Grigoriev I.V."/>
            <person name="Vagvolgyi C."/>
            <person name="Papp T."/>
            <person name="Martin F.M."/>
            <person name="Miettinen O."/>
            <person name="Hibbett D.S."/>
            <person name="Nagy L.G."/>
        </authorList>
    </citation>
    <scope>NUCLEOTIDE SEQUENCE [LARGE SCALE GENOMIC DNA]</scope>
    <source>
        <strain evidence="4 5">CBS 121175</strain>
    </source>
</reference>
<name>A0A5C3LCU3_COPMA</name>
<gene>
    <name evidence="4" type="ORF">FA15DRAFT_699304</name>
</gene>
<dbReference type="GO" id="GO:0003677">
    <property type="term" value="F:DNA binding"/>
    <property type="evidence" value="ECO:0007669"/>
    <property type="project" value="UniProtKB-KW"/>
</dbReference>
<dbReference type="GO" id="GO:0016035">
    <property type="term" value="C:zeta DNA polymerase complex"/>
    <property type="evidence" value="ECO:0007669"/>
    <property type="project" value="TreeGrafter"/>
</dbReference>
<protein>
    <submittedName>
        <fullName evidence="4">DNA-binding protein</fullName>
    </submittedName>
</protein>
<dbReference type="InterPro" id="IPR045091">
    <property type="entry name" value="Mad2-like"/>
</dbReference>
<accession>A0A5C3LCU3</accession>
<evidence type="ECO:0000256" key="1">
    <source>
        <dbReference type="ARBA" id="ARBA00010348"/>
    </source>
</evidence>
<evidence type="ECO:0000313" key="5">
    <source>
        <dbReference type="Proteomes" id="UP000307440"/>
    </source>
</evidence>
<dbReference type="InterPro" id="IPR003511">
    <property type="entry name" value="HORMA_dom"/>
</dbReference>
<dbReference type="AlphaFoldDB" id="A0A5C3LCU3"/>
<feature type="domain" description="HORMA" evidence="3">
    <location>
        <begin position="9"/>
        <end position="209"/>
    </location>
</feature>
<feature type="compositionally biased region" description="Basic and acidic residues" evidence="2">
    <location>
        <begin position="234"/>
        <end position="243"/>
    </location>
</feature>
<dbReference type="Gene3D" id="3.30.900.10">
    <property type="entry name" value="HORMA domain"/>
    <property type="match status" value="1"/>
</dbReference>
<dbReference type="EMBL" id="ML210146">
    <property type="protein sequence ID" value="TFK30884.1"/>
    <property type="molecule type" value="Genomic_DNA"/>
</dbReference>
<sequence length="243" mass="27378">MSNEPLTFNQAVIGITEFIEVAIHTILYVRQVYPPDLFVRRKKYETPVYQSRHPTLNEYISGAVKAIGEEINQGTVEKVVVVIKNKEQVPLERFIFSIENMIEVETFNKSTNVENAMSPNSLVQYFRSFLIKLCMIESSLGQMELGDDVSFAILLELRDKVAPSTSQTKDPPPWIPAETQHTTAGASDKAELQMIRAVNTGVINVSLAVQESAEKLKWERDKLKAQQLPAKNVPESKQEKGVE</sequence>
<keyword evidence="5" id="KW-1185">Reference proteome</keyword>
<dbReference type="PROSITE" id="PS50815">
    <property type="entry name" value="HORMA"/>
    <property type="match status" value="1"/>
</dbReference>
<dbReference type="PANTHER" id="PTHR11842">
    <property type="entry name" value="MITOTIC SPINDLE ASSEMBLY CHECKPOINT PROTEIN MAD2"/>
    <property type="match status" value="1"/>
</dbReference>
<feature type="region of interest" description="Disordered" evidence="2">
    <location>
        <begin position="162"/>
        <end position="187"/>
    </location>
</feature>
<organism evidence="4 5">
    <name type="scientific">Coprinopsis marcescibilis</name>
    <name type="common">Agaric fungus</name>
    <name type="synonym">Psathyrella marcescibilis</name>
    <dbReference type="NCBI Taxonomy" id="230819"/>
    <lineage>
        <taxon>Eukaryota</taxon>
        <taxon>Fungi</taxon>
        <taxon>Dikarya</taxon>
        <taxon>Basidiomycota</taxon>
        <taxon>Agaricomycotina</taxon>
        <taxon>Agaricomycetes</taxon>
        <taxon>Agaricomycetidae</taxon>
        <taxon>Agaricales</taxon>
        <taxon>Agaricineae</taxon>
        <taxon>Psathyrellaceae</taxon>
        <taxon>Coprinopsis</taxon>
    </lineage>
</organism>
<dbReference type="Proteomes" id="UP000307440">
    <property type="component" value="Unassembled WGS sequence"/>
</dbReference>
<comment type="similarity">
    <text evidence="1">Belongs to the MAD2 family.</text>
</comment>
<dbReference type="STRING" id="230819.A0A5C3LCU3"/>
<dbReference type="Pfam" id="PF02301">
    <property type="entry name" value="HORMA"/>
    <property type="match status" value="1"/>
</dbReference>
<proteinExistence type="inferred from homology"/>
<evidence type="ECO:0000256" key="2">
    <source>
        <dbReference type="SAM" id="MobiDB-lite"/>
    </source>
</evidence>
<evidence type="ECO:0000259" key="3">
    <source>
        <dbReference type="PROSITE" id="PS50815"/>
    </source>
</evidence>
<dbReference type="SUPFAM" id="SSF56019">
    <property type="entry name" value="The spindle assembly checkpoint protein mad2"/>
    <property type="match status" value="1"/>
</dbReference>
<keyword evidence="4" id="KW-0238">DNA-binding</keyword>
<dbReference type="OrthoDB" id="21254at2759"/>